<sequence>MTPDQIVAFVLALAGPPAADPLLPLIVPGGADPRYPVVAVACPGPVAPEEVEGMTVACGRVNLPEDHDKPDGRRIDLTFMVLKSHSLAPAADPVVYLHGGPGSGVVRNPILITRFLEEIRDRRDIIAFDQRGVDTSAGPESRCYATVANPETLADAILASGSEAEMIARGRQAVRACLDEIAANGADISTVNTLQNARDVQALMRALGHGSYNIFGTSYGTFLAQEVMRSAPEGLRSVVVDSVWPVQVPMYDLMGLPLAENVRSLFQLCAADAACAAAYPDLEARFWALWAKLEAAPLRGAQGPITGRSLFMLLIGRNSFAPGNQGITGYLPKMIAELEQGVTVTHDEIAAKRLGSGAAPAPDLSGLDATSQALAETALNLAEIGRATEEAVSTTLAQLEVARNRAAKGTDLVEVFDTALADAAKALPTLPARIAFGSDYLMLRASTPTTGALDALMEKHFTGTTLVGLRALSERMTDAQLAQVFDRISRDNSAIDDVLVGQFQLQMFACQENMDINGPETIPIASARLRDEFGWPESMIAEIESGMNASIYGPCEEFQRVSRPGIHDPVTADIPTLVLQGTLDTQTAPSWGPMLASTLPKAQLAILPEAGHGTFIFSDCSRDIAASFLDTPEALVNTSCTASLMPGFLLPDGSWTR</sequence>
<accession>A0A8G1EC19</accession>
<keyword evidence="7" id="KW-1185">Reference proteome</keyword>
<evidence type="ECO:0000256" key="1">
    <source>
        <dbReference type="ARBA" id="ARBA00010088"/>
    </source>
</evidence>
<dbReference type="InterPro" id="IPR029058">
    <property type="entry name" value="AB_hydrolase_fold"/>
</dbReference>
<feature type="domain" description="AB hydrolase-1" evidence="4">
    <location>
        <begin position="93"/>
        <end position="245"/>
    </location>
</feature>
<dbReference type="KEGG" id="nsm:JO391_00120"/>
<gene>
    <name evidence="6" type="ORF">JO391_00120</name>
</gene>
<keyword evidence="2" id="KW-0732">Signal</keyword>
<dbReference type="PANTHER" id="PTHR43248:SF29">
    <property type="entry name" value="TRIPEPTIDYL AMINOPEPTIDASE"/>
    <property type="match status" value="1"/>
</dbReference>
<protein>
    <submittedName>
        <fullName evidence="6">Alpha/beta fold hydrolase</fullName>
    </submittedName>
</protein>
<dbReference type="Pfam" id="PF08386">
    <property type="entry name" value="Abhydrolase_4"/>
    <property type="match status" value="1"/>
</dbReference>
<dbReference type="Gene3D" id="3.40.50.1820">
    <property type="entry name" value="alpha/beta hydrolase"/>
    <property type="match status" value="2"/>
</dbReference>
<evidence type="ECO:0000259" key="5">
    <source>
        <dbReference type="Pfam" id="PF08386"/>
    </source>
</evidence>
<name>A0A8G1EC19_9RHOB</name>
<dbReference type="RefSeq" id="WP_220662203.1">
    <property type="nucleotide sequence ID" value="NZ_CP069370.1"/>
</dbReference>
<evidence type="ECO:0000256" key="3">
    <source>
        <dbReference type="ARBA" id="ARBA00022801"/>
    </source>
</evidence>
<evidence type="ECO:0000313" key="7">
    <source>
        <dbReference type="Proteomes" id="UP000826300"/>
    </source>
</evidence>
<organism evidence="6 7">
    <name type="scientific">Neotabrizicola shimadae</name>
    <dbReference type="NCBI Taxonomy" id="2807096"/>
    <lineage>
        <taxon>Bacteria</taxon>
        <taxon>Pseudomonadati</taxon>
        <taxon>Pseudomonadota</taxon>
        <taxon>Alphaproteobacteria</taxon>
        <taxon>Rhodobacterales</taxon>
        <taxon>Paracoccaceae</taxon>
        <taxon>Neotabrizicola</taxon>
    </lineage>
</organism>
<dbReference type="PANTHER" id="PTHR43248">
    <property type="entry name" value="2-SUCCINYL-6-HYDROXY-2,4-CYCLOHEXADIENE-1-CARBOXYLATE SYNTHASE"/>
    <property type="match status" value="1"/>
</dbReference>
<dbReference type="Proteomes" id="UP000826300">
    <property type="component" value="Chromosome"/>
</dbReference>
<evidence type="ECO:0000259" key="4">
    <source>
        <dbReference type="Pfam" id="PF00561"/>
    </source>
</evidence>
<dbReference type="AlphaFoldDB" id="A0A8G1EC19"/>
<dbReference type="SUPFAM" id="SSF53474">
    <property type="entry name" value="alpha/beta-Hydrolases"/>
    <property type="match status" value="1"/>
</dbReference>
<dbReference type="Pfam" id="PF00561">
    <property type="entry name" value="Abhydrolase_1"/>
    <property type="match status" value="1"/>
</dbReference>
<feature type="domain" description="Peptidase S33 tripeptidyl aminopeptidase-like C-terminal" evidence="5">
    <location>
        <begin position="555"/>
        <end position="634"/>
    </location>
</feature>
<keyword evidence="3 6" id="KW-0378">Hydrolase</keyword>
<dbReference type="InterPro" id="IPR013595">
    <property type="entry name" value="Pept_S33_TAP-like_C"/>
</dbReference>
<comment type="similarity">
    <text evidence="1">Belongs to the peptidase S33 family.</text>
</comment>
<dbReference type="InterPro" id="IPR000073">
    <property type="entry name" value="AB_hydrolase_1"/>
</dbReference>
<proteinExistence type="inferred from homology"/>
<reference evidence="6" key="1">
    <citation type="submission" date="2021-02" db="EMBL/GenBank/DDBJ databases">
        <title>Rhodobacter shimadae sp. nov., an aerobic anoxygenic phototrophic bacterium isolated from a hot spring.</title>
        <authorList>
            <person name="Muramatsu S."/>
            <person name="Haruta S."/>
            <person name="Hirose S."/>
            <person name="Hanada S."/>
        </authorList>
    </citation>
    <scope>NUCLEOTIDE SEQUENCE</scope>
    <source>
        <strain evidence="6">N10</strain>
    </source>
</reference>
<evidence type="ECO:0000313" key="6">
    <source>
        <dbReference type="EMBL" id="QYZ69987.1"/>
    </source>
</evidence>
<dbReference type="GO" id="GO:0016787">
    <property type="term" value="F:hydrolase activity"/>
    <property type="evidence" value="ECO:0007669"/>
    <property type="project" value="UniProtKB-KW"/>
</dbReference>
<evidence type="ECO:0000256" key="2">
    <source>
        <dbReference type="ARBA" id="ARBA00022729"/>
    </source>
</evidence>
<dbReference type="EMBL" id="CP069370">
    <property type="protein sequence ID" value="QYZ69987.1"/>
    <property type="molecule type" value="Genomic_DNA"/>
</dbReference>
<dbReference type="InterPro" id="IPR051601">
    <property type="entry name" value="Serine_prot/Carboxylest_S33"/>
</dbReference>